<name>A0A1E4TDX0_9ASCO</name>
<accession>A0A1E4TDX0</accession>
<dbReference type="PROSITE" id="PS50213">
    <property type="entry name" value="FAS1"/>
    <property type="match status" value="1"/>
</dbReference>
<evidence type="ECO:0000313" key="5">
    <source>
        <dbReference type="Proteomes" id="UP000095023"/>
    </source>
</evidence>
<evidence type="ECO:0000256" key="2">
    <source>
        <dbReference type="SAM" id="SignalP"/>
    </source>
</evidence>
<feature type="domain" description="FAS1" evidence="3">
    <location>
        <begin position="81"/>
        <end position="229"/>
    </location>
</feature>
<sequence length="232" mass="26076">MQISICKVLFFANCIIGQLVGYDLHEFSNYAQEPLKLNGDAKPIGDNTMEFFDYLRSSGVEVKNKQTYIEDKAEIDPHGGPMFLDTALTVEQSVSTFFSEIREVKGMNELLSSKDAYTVILAPTNEAMMKLPKKPWAFPRSTEHIPSIIADVLISRNIKDFVYRHTIAERIADAPFENAKCTDGATVSLLLHSGHAYIECRKDDRTFSSKLIKVIQVDNGAIWVIDTCLSYP</sequence>
<feature type="signal peptide" evidence="2">
    <location>
        <begin position="1"/>
        <end position="21"/>
    </location>
</feature>
<organism evidence="4 5">
    <name type="scientific">Tortispora caseinolytica NRRL Y-17796</name>
    <dbReference type="NCBI Taxonomy" id="767744"/>
    <lineage>
        <taxon>Eukaryota</taxon>
        <taxon>Fungi</taxon>
        <taxon>Dikarya</taxon>
        <taxon>Ascomycota</taxon>
        <taxon>Saccharomycotina</taxon>
        <taxon>Trigonopsidomycetes</taxon>
        <taxon>Trigonopsidales</taxon>
        <taxon>Trigonopsidaceae</taxon>
        <taxon>Tortispora</taxon>
    </lineage>
</organism>
<evidence type="ECO:0000313" key="4">
    <source>
        <dbReference type="EMBL" id="ODV89972.1"/>
    </source>
</evidence>
<dbReference type="InterPro" id="IPR036378">
    <property type="entry name" value="FAS1_dom_sf"/>
</dbReference>
<dbReference type="Gene3D" id="2.30.180.10">
    <property type="entry name" value="FAS1 domain"/>
    <property type="match status" value="1"/>
</dbReference>
<dbReference type="Pfam" id="PF02469">
    <property type="entry name" value="Fasciclin"/>
    <property type="match status" value="1"/>
</dbReference>
<protein>
    <recommendedName>
        <fullName evidence="3">FAS1 domain-containing protein</fullName>
    </recommendedName>
</protein>
<dbReference type="AlphaFoldDB" id="A0A1E4TDX0"/>
<evidence type="ECO:0000259" key="3">
    <source>
        <dbReference type="PROSITE" id="PS50213"/>
    </source>
</evidence>
<reference evidence="5" key="1">
    <citation type="submission" date="2016-02" db="EMBL/GenBank/DDBJ databases">
        <title>Comparative genomics of biotechnologically important yeasts.</title>
        <authorList>
            <consortium name="DOE Joint Genome Institute"/>
            <person name="Riley R."/>
            <person name="Haridas S."/>
            <person name="Wolfe K.H."/>
            <person name="Lopes M.R."/>
            <person name="Hittinger C.T."/>
            <person name="Goker M."/>
            <person name="Salamov A."/>
            <person name="Wisecaver J."/>
            <person name="Long T.M."/>
            <person name="Aerts A.L."/>
            <person name="Barry K."/>
            <person name="Choi C."/>
            <person name="Clum A."/>
            <person name="Coughlan A.Y."/>
            <person name="Deshpande S."/>
            <person name="Douglass A.P."/>
            <person name="Hanson S.J."/>
            <person name="Klenk H.-P."/>
            <person name="Labutti K."/>
            <person name="Lapidus A."/>
            <person name="Lindquist E."/>
            <person name="Lipzen A."/>
            <person name="Meier-Kolthoff J.P."/>
            <person name="Ohm R.A."/>
            <person name="Otillar R.P."/>
            <person name="Pangilinan J."/>
            <person name="Peng Y."/>
            <person name="Rokas A."/>
            <person name="Rosa C.A."/>
            <person name="Scheuner C."/>
            <person name="Sibirny A.A."/>
            <person name="Slot J.C."/>
            <person name="Stielow J.B."/>
            <person name="Sun H."/>
            <person name="Kurtzman C.P."/>
            <person name="Blackwell M."/>
            <person name="Jeffries T.W."/>
            <person name="Grigoriev I.V."/>
        </authorList>
    </citation>
    <scope>NUCLEOTIDE SEQUENCE [LARGE SCALE GENOMIC DNA]</scope>
    <source>
        <strain evidence="5">NRRL Y-17796</strain>
    </source>
</reference>
<dbReference type="PANTHER" id="PTHR28156:SF1">
    <property type="entry name" value="FAS1 DOMAIN-CONTAINING PROTEIN YDR262W"/>
    <property type="match status" value="1"/>
</dbReference>
<gene>
    <name evidence="4" type="ORF">CANCADRAFT_1702</name>
</gene>
<proteinExistence type="predicted"/>
<dbReference type="InterPro" id="IPR040200">
    <property type="entry name" value="Mug57-like"/>
</dbReference>
<dbReference type="PANTHER" id="PTHR28156">
    <property type="entry name" value="FAS1 DOMAIN-CONTAINING PROTEIN YDR262W"/>
    <property type="match status" value="1"/>
</dbReference>
<dbReference type="Proteomes" id="UP000095023">
    <property type="component" value="Unassembled WGS sequence"/>
</dbReference>
<evidence type="ECO:0000256" key="1">
    <source>
        <dbReference type="ARBA" id="ARBA00022729"/>
    </source>
</evidence>
<dbReference type="EMBL" id="KV453842">
    <property type="protein sequence ID" value="ODV89972.1"/>
    <property type="molecule type" value="Genomic_DNA"/>
</dbReference>
<dbReference type="OrthoDB" id="5551751at2759"/>
<dbReference type="SUPFAM" id="SSF82153">
    <property type="entry name" value="FAS1 domain"/>
    <property type="match status" value="1"/>
</dbReference>
<feature type="chain" id="PRO_5009163159" description="FAS1 domain-containing protein" evidence="2">
    <location>
        <begin position="22"/>
        <end position="232"/>
    </location>
</feature>
<dbReference type="InterPro" id="IPR000782">
    <property type="entry name" value="FAS1_domain"/>
</dbReference>
<keyword evidence="1 2" id="KW-0732">Signal</keyword>
<keyword evidence="5" id="KW-1185">Reference proteome</keyword>